<accession>A0A4Q0Y0Q6</accession>
<evidence type="ECO:0000256" key="11">
    <source>
        <dbReference type="ARBA" id="ARBA00022977"/>
    </source>
</evidence>
<dbReference type="EMBL" id="PDKO01000007">
    <property type="protein sequence ID" value="RXJ62674.1"/>
    <property type="molecule type" value="Genomic_DNA"/>
</dbReference>
<comment type="pathway">
    <text evidence="3">Cofactor biosynthesis; thiamine diphosphate biosynthesis.</text>
</comment>
<keyword evidence="8" id="KW-0808">Transferase</keyword>
<evidence type="ECO:0000256" key="13">
    <source>
        <dbReference type="ARBA" id="ARBA00033171"/>
    </source>
</evidence>
<comment type="subunit">
    <text evidence="5">Homodimer.</text>
</comment>
<dbReference type="SUPFAM" id="SSF55874">
    <property type="entry name" value="ATPase domain of HSP90 chaperone/DNA topoisomerase II/histidine kinase"/>
    <property type="match status" value="1"/>
</dbReference>
<dbReference type="Gene3D" id="3.40.190.10">
    <property type="entry name" value="Periplasmic binding protein-like II"/>
    <property type="match status" value="4"/>
</dbReference>
<dbReference type="PANTHER" id="PTHR31528:SF1">
    <property type="entry name" value="4-AMINO-5-HYDROXYMETHYL-2-METHYLPYRIMIDINE PHOSPHATE SYNTHASE THI11-RELATED"/>
    <property type="match status" value="1"/>
</dbReference>
<protein>
    <recommendedName>
        <fullName evidence="6">histidine kinase</fullName>
        <ecNumber evidence="6">2.7.13.3</ecNumber>
    </recommendedName>
    <alternativeName>
        <fullName evidence="13">Thiamine pyrimidine synthase</fullName>
    </alternativeName>
</protein>
<dbReference type="PROSITE" id="PS50109">
    <property type="entry name" value="HIS_KIN"/>
    <property type="match status" value="1"/>
</dbReference>
<keyword evidence="12" id="KW-0408">Iron</keyword>
<dbReference type="InterPro" id="IPR005467">
    <property type="entry name" value="His_kinase_dom"/>
</dbReference>
<dbReference type="InterPro" id="IPR004358">
    <property type="entry name" value="Sig_transdc_His_kin-like_C"/>
</dbReference>
<name>A0A4Q0Y0Q6_9BACT</name>
<dbReference type="Gene3D" id="1.10.287.130">
    <property type="match status" value="1"/>
</dbReference>
<dbReference type="InterPro" id="IPR001638">
    <property type="entry name" value="Solute-binding_3/MltF_N"/>
</dbReference>
<dbReference type="Pfam" id="PF09084">
    <property type="entry name" value="NMT1"/>
    <property type="match status" value="1"/>
</dbReference>
<keyword evidence="16" id="KW-0812">Transmembrane</keyword>
<reference evidence="18 19" key="1">
    <citation type="submission" date="2017-10" db="EMBL/GenBank/DDBJ databases">
        <title>Genomics of the genus Arcobacter.</title>
        <authorList>
            <person name="Perez-Cataluna A."/>
            <person name="Figueras M.J."/>
        </authorList>
    </citation>
    <scope>NUCLEOTIDE SEQUENCE [LARGE SCALE GENOMIC DNA]</scope>
    <source>
        <strain evidence="18 19">DSM 24636</strain>
    </source>
</reference>
<dbReference type="AlphaFoldDB" id="A0A4Q0Y0Q6"/>
<keyword evidence="9" id="KW-0479">Metal-binding</keyword>
<keyword evidence="11" id="KW-0784">Thiamine biosynthesis</keyword>
<evidence type="ECO:0000313" key="19">
    <source>
        <dbReference type="Proteomes" id="UP000290191"/>
    </source>
</evidence>
<comment type="similarity">
    <text evidence="4">Belongs to the NMT1/THI5 family.</text>
</comment>
<keyword evidence="19" id="KW-1185">Reference proteome</keyword>
<keyword evidence="16" id="KW-1133">Transmembrane helix</keyword>
<evidence type="ECO:0000256" key="5">
    <source>
        <dbReference type="ARBA" id="ARBA00011738"/>
    </source>
</evidence>
<evidence type="ECO:0000256" key="6">
    <source>
        <dbReference type="ARBA" id="ARBA00012438"/>
    </source>
</evidence>
<dbReference type="InterPro" id="IPR003594">
    <property type="entry name" value="HATPase_dom"/>
</dbReference>
<keyword evidence="7" id="KW-0597">Phosphoprotein</keyword>
<dbReference type="EC" id="2.7.13.3" evidence="6"/>
<dbReference type="GO" id="GO:0046872">
    <property type="term" value="F:metal ion binding"/>
    <property type="evidence" value="ECO:0007669"/>
    <property type="project" value="UniProtKB-KW"/>
</dbReference>
<dbReference type="Pfam" id="PF00497">
    <property type="entry name" value="SBP_bac_3"/>
    <property type="match status" value="1"/>
</dbReference>
<keyword evidence="16" id="KW-0472">Membrane</keyword>
<dbReference type="CDD" id="cd13708">
    <property type="entry name" value="PBP2_BvgS_like_1"/>
    <property type="match status" value="1"/>
</dbReference>
<evidence type="ECO:0000256" key="14">
    <source>
        <dbReference type="ARBA" id="ARBA00048179"/>
    </source>
</evidence>
<dbReference type="PANTHER" id="PTHR31528">
    <property type="entry name" value="4-AMINO-5-HYDROXYMETHYL-2-METHYLPYRIMIDINE PHOSPHATE SYNTHASE THI11-RELATED"/>
    <property type="match status" value="1"/>
</dbReference>
<evidence type="ECO:0000256" key="3">
    <source>
        <dbReference type="ARBA" id="ARBA00004948"/>
    </source>
</evidence>
<evidence type="ECO:0000256" key="9">
    <source>
        <dbReference type="ARBA" id="ARBA00022723"/>
    </source>
</evidence>
<dbReference type="SMART" id="SM00388">
    <property type="entry name" value="HisKA"/>
    <property type="match status" value="1"/>
</dbReference>
<evidence type="ECO:0000313" key="18">
    <source>
        <dbReference type="EMBL" id="RXJ62674.1"/>
    </source>
</evidence>
<dbReference type="SUPFAM" id="SSF47384">
    <property type="entry name" value="Homodimeric domain of signal transducing histidine kinase"/>
    <property type="match status" value="1"/>
</dbReference>
<keyword evidence="10" id="KW-0663">Pyridoxal phosphate</keyword>
<evidence type="ECO:0000256" key="15">
    <source>
        <dbReference type="SAM" id="Coils"/>
    </source>
</evidence>
<dbReference type="Proteomes" id="UP000290191">
    <property type="component" value="Unassembled WGS sequence"/>
</dbReference>
<gene>
    <name evidence="18" type="ORF">CRV06_09410</name>
</gene>
<keyword evidence="15" id="KW-0175">Coiled coil</keyword>
<evidence type="ECO:0000256" key="1">
    <source>
        <dbReference type="ARBA" id="ARBA00000085"/>
    </source>
</evidence>
<sequence>MYKIKYILTIFLFLISFLNAEELKKVTLQLSWFNQFQFAGYYVAKQKGYFKDYGLDVTIKPFHFGINAVLDVDSKKADFSIARETLILDRVAGKKVVALYALFQDSPLALLSLKKSGIDSIEKFKNKKIMTTVDDASEISIKAMLQSKNLDFKTLNFIKHTHNINDLINGKVDIMSAYVSKSPYNLKKMNIKYNIFSPKDYGFDMYSDFLITNEDLVKNNLQTVLAFKEAALKGWKYAFSNIDETSRLIFDKYNEQNLSLDAIKYEGKVLRDLAYPAKEKLGEIKLEKIQRIYDLYNVLGLIDKQIDVKKLLLKNSSEIFLNKEEYTYLNNNKKINMCVIPNIKPYSFIGKTGEFKGFVADYIKLIEKRTSFKFNLVRTSSFKESLEYLKSGKCDILSSAEDIKTRRDFANFTKPFIDISLVLITKDNRGFVDDITVLKDQKIGIYKYYSFNKTLKNKYPNHNFVDVNSIEESIEKIKKGELFGHIDLLLTSWDKIQENEFEKLKISAKLNLSVPLSIAIKKDDFILYKILEKAVDSISKEKKDEILQKWLTIEYKKEFDNDLIWKILIIFLVIISFIIYKQRLLRKMNDTLQLMVKEKTKELQKINADLEKRVKKEVEENLKKDAVLSKQSKFAAMGEMIQNIAHQWRQPLSIISTGASGLKVKKEIDGKLDDKMLDETLDKIITTTAHLSNTIDDFMHYFKPNKNKEVFKLDDVIEKTLGIFNCNVDDKEIEVIKNVDDISINSFQNEFIQILINIINNSRDAFKEASLDKMYIFIEAKVNNDEVTIEIKDNAGGIKKEIMDKIFDPYFTTKHQYHGTGIGLYMCKEIIDKHIKGTLEAKNVKYTFENRAYKGASFIIKLKA</sequence>
<dbReference type="InterPro" id="IPR003661">
    <property type="entry name" value="HisK_dim/P_dom"/>
</dbReference>
<organism evidence="18 19">
    <name type="scientific">Halarcobacter anaerophilus</name>
    <dbReference type="NCBI Taxonomy" id="877500"/>
    <lineage>
        <taxon>Bacteria</taxon>
        <taxon>Pseudomonadati</taxon>
        <taxon>Campylobacterota</taxon>
        <taxon>Epsilonproteobacteria</taxon>
        <taxon>Campylobacterales</taxon>
        <taxon>Arcobacteraceae</taxon>
        <taxon>Halarcobacter</taxon>
    </lineage>
</organism>
<dbReference type="InterPro" id="IPR036097">
    <property type="entry name" value="HisK_dim/P_sf"/>
</dbReference>
<evidence type="ECO:0000256" key="8">
    <source>
        <dbReference type="ARBA" id="ARBA00022679"/>
    </source>
</evidence>
<comment type="function">
    <text evidence="2">Responsible for the formation of the pyrimidine heterocycle in the thiamine biosynthesis pathway. Catalyzes the formation of hydroxymethylpyrimidine phosphate (HMP-P) from histidine and pyridoxal phosphate (PLP). The protein uses PLP and the active site histidine to form HMP-P, generating an inactive enzyme. The enzyme can only undergo a single turnover, which suggests it is a suicide enzyme.</text>
</comment>
<evidence type="ECO:0000256" key="16">
    <source>
        <dbReference type="SAM" id="Phobius"/>
    </source>
</evidence>
<comment type="catalytic activity">
    <reaction evidence="1">
        <text>ATP + protein L-histidine = ADP + protein N-phospho-L-histidine.</text>
        <dbReference type="EC" id="2.7.13.3"/>
    </reaction>
</comment>
<evidence type="ECO:0000256" key="7">
    <source>
        <dbReference type="ARBA" id="ARBA00022553"/>
    </source>
</evidence>
<dbReference type="OrthoDB" id="174578at2"/>
<dbReference type="CDD" id="cd00082">
    <property type="entry name" value="HisKA"/>
    <property type="match status" value="1"/>
</dbReference>
<evidence type="ECO:0000256" key="4">
    <source>
        <dbReference type="ARBA" id="ARBA00009406"/>
    </source>
</evidence>
<dbReference type="PRINTS" id="PR00344">
    <property type="entry name" value="BCTRLSENSOR"/>
</dbReference>
<feature type="transmembrane region" description="Helical" evidence="16">
    <location>
        <begin position="563"/>
        <end position="580"/>
    </location>
</feature>
<dbReference type="InterPro" id="IPR015168">
    <property type="entry name" value="SsuA/THI5"/>
</dbReference>
<keyword evidence="18" id="KW-0418">Kinase</keyword>
<dbReference type="Pfam" id="PF02518">
    <property type="entry name" value="HATPase_c"/>
    <property type="match status" value="1"/>
</dbReference>
<comment type="caution">
    <text evidence="18">The sequence shown here is derived from an EMBL/GenBank/DDBJ whole genome shotgun (WGS) entry which is preliminary data.</text>
</comment>
<dbReference type="GO" id="GO:0009228">
    <property type="term" value="P:thiamine biosynthetic process"/>
    <property type="evidence" value="ECO:0007669"/>
    <property type="project" value="UniProtKB-KW"/>
</dbReference>
<dbReference type="SMART" id="SM00062">
    <property type="entry name" value="PBPb"/>
    <property type="match status" value="1"/>
</dbReference>
<dbReference type="GO" id="GO:0000155">
    <property type="term" value="F:phosphorelay sensor kinase activity"/>
    <property type="evidence" value="ECO:0007669"/>
    <property type="project" value="InterPro"/>
</dbReference>
<evidence type="ECO:0000256" key="10">
    <source>
        <dbReference type="ARBA" id="ARBA00022898"/>
    </source>
</evidence>
<feature type="coiled-coil region" evidence="15">
    <location>
        <begin position="589"/>
        <end position="620"/>
    </location>
</feature>
<evidence type="ECO:0000259" key="17">
    <source>
        <dbReference type="PROSITE" id="PS50109"/>
    </source>
</evidence>
<proteinExistence type="inferred from homology"/>
<evidence type="ECO:0000256" key="2">
    <source>
        <dbReference type="ARBA" id="ARBA00003469"/>
    </source>
</evidence>
<dbReference type="Pfam" id="PF00512">
    <property type="entry name" value="HisKA"/>
    <property type="match status" value="1"/>
</dbReference>
<comment type="catalytic activity">
    <reaction evidence="14">
        <text>N(6)-(pyridoxal phosphate)-L-lysyl-[4-amino-5-hydroxymethyl-2-methylpyrimidine phosphate synthase] + L-histidyl-[4-amino-5-hydroxymethyl-2-methylpyrimidine phosphate synthase] + 2 Fe(3+) + 4 H2O = L-lysyl-[4-amino-5-hydroxymethyl-2-methylpyrimidine phosphate synthase] + (2S)-2-amino-5-hydroxy-4-oxopentanoyl-[4-amino-5-hydroxymethyl-2-methylpyrimidine phosphate synthase] + 4-amino-2-methyl-5-(phosphooxymethyl)pyrimidine + 3-oxopropanoate + 2 Fe(2+) + 2 H(+)</text>
        <dbReference type="Rhea" id="RHEA:65756"/>
        <dbReference type="Rhea" id="RHEA-COMP:16892"/>
        <dbReference type="Rhea" id="RHEA-COMP:16893"/>
        <dbReference type="Rhea" id="RHEA-COMP:16894"/>
        <dbReference type="Rhea" id="RHEA-COMP:16895"/>
        <dbReference type="ChEBI" id="CHEBI:15377"/>
        <dbReference type="ChEBI" id="CHEBI:15378"/>
        <dbReference type="ChEBI" id="CHEBI:29033"/>
        <dbReference type="ChEBI" id="CHEBI:29034"/>
        <dbReference type="ChEBI" id="CHEBI:29969"/>
        <dbReference type="ChEBI" id="CHEBI:29979"/>
        <dbReference type="ChEBI" id="CHEBI:33190"/>
        <dbReference type="ChEBI" id="CHEBI:58354"/>
        <dbReference type="ChEBI" id="CHEBI:143915"/>
        <dbReference type="ChEBI" id="CHEBI:157692"/>
    </reaction>
    <physiologicalReaction direction="left-to-right" evidence="14">
        <dbReference type="Rhea" id="RHEA:65757"/>
    </physiologicalReaction>
</comment>
<dbReference type="RefSeq" id="WP_129082275.1">
    <property type="nucleotide sequence ID" value="NZ_CP041070.1"/>
</dbReference>
<dbReference type="Gene3D" id="3.30.565.10">
    <property type="entry name" value="Histidine kinase-like ATPase, C-terminal domain"/>
    <property type="match status" value="1"/>
</dbReference>
<dbReference type="SMART" id="SM00387">
    <property type="entry name" value="HATPase_c"/>
    <property type="match status" value="1"/>
</dbReference>
<feature type="domain" description="Histidine kinase" evidence="17">
    <location>
        <begin position="643"/>
        <end position="864"/>
    </location>
</feature>
<dbReference type="STRING" id="877500.GCA_000935065_02031"/>
<dbReference type="InterPro" id="IPR027939">
    <property type="entry name" value="NMT1/THI5"/>
</dbReference>
<dbReference type="InterPro" id="IPR036890">
    <property type="entry name" value="HATPase_C_sf"/>
</dbReference>
<evidence type="ECO:0000256" key="12">
    <source>
        <dbReference type="ARBA" id="ARBA00023004"/>
    </source>
</evidence>
<dbReference type="SUPFAM" id="SSF53850">
    <property type="entry name" value="Periplasmic binding protein-like II"/>
    <property type="match status" value="2"/>
</dbReference>